<evidence type="ECO:0000313" key="2">
    <source>
        <dbReference type="Proteomes" id="UP000294621"/>
    </source>
</evidence>
<dbReference type="Gene3D" id="3.50.30.50">
    <property type="entry name" value="Putative cyclase"/>
    <property type="match status" value="1"/>
</dbReference>
<protein>
    <submittedName>
        <fullName evidence="1">Cyclase family protein</fullName>
    </submittedName>
</protein>
<dbReference type="PANTHER" id="PTHR34861">
    <property type="match status" value="1"/>
</dbReference>
<dbReference type="AlphaFoldDB" id="A0A4R5XRR6"/>
<dbReference type="PANTHER" id="PTHR34861:SF10">
    <property type="entry name" value="CYCLASE"/>
    <property type="match status" value="1"/>
</dbReference>
<comment type="caution">
    <text evidence="1">The sequence shown here is derived from an EMBL/GenBank/DDBJ whole genome shotgun (WGS) entry which is preliminary data.</text>
</comment>
<dbReference type="Pfam" id="PF04199">
    <property type="entry name" value="Cyclase"/>
    <property type="match status" value="1"/>
</dbReference>
<sequence>MTRGDGLPEYNDLLARTDAPAGSSWGVFGAQDDLGTLNFLTPQCRIRAAGLVRNGKAYSLDLPLDAFPRPLISHRGSLQHTVFGLNEFHRDDRIDNLFPQATSQIDGLRHFGHPDHGFYNGADPAKLVSGDPTLGIQRYAEHGVAGRGLLLDVGRYLEQVGDPIDFSKARSIPARVLDETARHQGVEVEPGDLLLLRFGWLGNRLGQIRKDAGTGADSFSDMPLVSVGLEQSHDTAAWLWNHRVALAAADNVALEVWPAAASQLSVHADTKGKLAPSSHTGMLHRILIPMLGLAIGELWQLDELAEACHADGRYDCMVVAAPLRLPGGVGSPSNAVAIR</sequence>
<gene>
    <name evidence="1" type="ORF">E2R57_18195</name>
</gene>
<dbReference type="InterPro" id="IPR037175">
    <property type="entry name" value="KFase_sf"/>
</dbReference>
<organism evidence="1 2">
    <name type="scientific">Arthrobacter nitrophenolicus</name>
    <dbReference type="NCBI Taxonomy" id="683150"/>
    <lineage>
        <taxon>Bacteria</taxon>
        <taxon>Bacillati</taxon>
        <taxon>Actinomycetota</taxon>
        <taxon>Actinomycetes</taxon>
        <taxon>Micrococcales</taxon>
        <taxon>Micrococcaceae</taxon>
        <taxon>Arthrobacter</taxon>
    </lineage>
</organism>
<dbReference type="InterPro" id="IPR007325">
    <property type="entry name" value="KFase/CYL"/>
</dbReference>
<reference evidence="1 2" key="1">
    <citation type="submission" date="2019-03" db="EMBL/GenBank/DDBJ databases">
        <title>Genome Sequencing and Assembly of Various Microbes Isolated from Partially Reclaimed Soil and Acid Mine Drainage (AMD) Site.</title>
        <authorList>
            <person name="Steinbock B."/>
            <person name="Bechtold R."/>
            <person name="Sevigny J.L."/>
            <person name="Thomas D."/>
            <person name="Cuthill L.R."/>
            <person name="Aveiro Johannsen E.J."/>
            <person name="Thomas K."/>
            <person name="Ghosh A."/>
        </authorList>
    </citation>
    <scope>NUCLEOTIDE SEQUENCE [LARGE SCALE GENOMIC DNA]</scope>
    <source>
        <strain evidence="1 2">S-A1</strain>
    </source>
</reference>
<dbReference type="GO" id="GO:0019441">
    <property type="term" value="P:L-tryptophan catabolic process to kynurenine"/>
    <property type="evidence" value="ECO:0007669"/>
    <property type="project" value="InterPro"/>
</dbReference>
<proteinExistence type="predicted"/>
<dbReference type="OrthoDB" id="7067800at2"/>
<evidence type="ECO:0000313" key="1">
    <source>
        <dbReference type="EMBL" id="TDL33407.1"/>
    </source>
</evidence>
<dbReference type="Proteomes" id="UP000294621">
    <property type="component" value="Unassembled WGS sequence"/>
</dbReference>
<dbReference type="EMBL" id="SMZQ01000011">
    <property type="protein sequence ID" value="TDL33407.1"/>
    <property type="molecule type" value="Genomic_DNA"/>
</dbReference>
<dbReference type="GO" id="GO:0004061">
    <property type="term" value="F:arylformamidase activity"/>
    <property type="evidence" value="ECO:0007669"/>
    <property type="project" value="InterPro"/>
</dbReference>
<dbReference type="RefSeq" id="WP_133351460.1">
    <property type="nucleotide sequence ID" value="NZ_SMZQ01000011.1"/>
</dbReference>
<accession>A0A4R5XRR6</accession>
<name>A0A4R5XRR6_9MICC</name>
<dbReference type="SUPFAM" id="SSF102198">
    <property type="entry name" value="Putative cyclase"/>
    <property type="match status" value="1"/>
</dbReference>